<protein>
    <submittedName>
        <fullName evidence="1">Uncharacterized protein</fullName>
    </submittedName>
</protein>
<gene>
    <name evidence="1" type="ORF">E2C01_043817</name>
</gene>
<reference evidence="1 2" key="1">
    <citation type="submission" date="2019-05" db="EMBL/GenBank/DDBJ databases">
        <title>Another draft genome of Portunus trituberculatus and its Hox gene families provides insights of decapod evolution.</title>
        <authorList>
            <person name="Jeong J.-H."/>
            <person name="Song I."/>
            <person name="Kim S."/>
            <person name="Choi T."/>
            <person name="Kim D."/>
            <person name="Ryu S."/>
            <person name="Kim W."/>
        </authorList>
    </citation>
    <scope>NUCLEOTIDE SEQUENCE [LARGE SCALE GENOMIC DNA]</scope>
    <source>
        <tissue evidence="1">Muscle</tissue>
    </source>
</reference>
<dbReference type="EMBL" id="VSRR010009223">
    <property type="protein sequence ID" value="MPC49999.1"/>
    <property type="molecule type" value="Genomic_DNA"/>
</dbReference>
<dbReference type="Proteomes" id="UP000324222">
    <property type="component" value="Unassembled WGS sequence"/>
</dbReference>
<evidence type="ECO:0000313" key="2">
    <source>
        <dbReference type="Proteomes" id="UP000324222"/>
    </source>
</evidence>
<proteinExistence type="predicted"/>
<evidence type="ECO:0000313" key="1">
    <source>
        <dbReference type="EMBL" id="MPC49999.1"/>
    </source>
</evidence>
<accession>A0A5B7FXR2</accession>
<organism evidence="1 2">
    <name type="scientific">Portunus trituberculatus</name>
    <name type="common">Swimming crab</name>
    <name type="synonym">Neptunus trituberculatus</name>
    <dbReference type="NCBI Taxonomy" id="210409"/>
    <lineage>
        <taxon>Eukaryota</taxon>
        <taxon>Metazoa</taxon>
        <taxon>Ecdysozoa</taxon>
        <taxon>Arthropoda</taxon>
        <taxon>Crustacea</taxon>
        <taxon>Multicrustacea</taxon>
        <taxon>Malacostraca</taxon>
        <taxon>Eumalacostraca</taxon>
        <taxon>Eucarida</taxon>
        <taxon>Decapoda</taxon>
        <taxon>Pleocyemata</taxon>
        <taxon>Brachyura</taxon>
        <taxon>Eubrachyura</taxon>
        <taxon>Portunoidea</taxon>
        <taxon>Portunidae</taxon>
        <taxon>Portuninae</taxon>
        <taxon>Portunus</taxon>
    </lineage>
</organism>
<comment type="caution">
    <text evidence="1">The sequence shown here is derived from an EMBL/GenBank/DDBJ whole genome shotgun (WGS) entry which is preliminary data.</text>
</comment>
<sequence length="285" mass="32754">MFIFHHRALLTSKSCCMYVNRSERCPSLNHTCPHLHPVTLRSVPSRALRMDGTFLGGKGMAIQLQKCTTRERERRSSAVKCDAHVPSFLPPSCTMPHHFVRHRQLQTKELPGITNWILVDGLEQATWRCPERLPSQHASEGGWNAALLPPTSPECESSARHTADPSRLEFWRAARRCWKMVKTDSLPSTSQGVTWYGDWVHEGWERGSLDDTALRHPSRRFDHNKGVRTLACWPRWMTCVSGGVVQTHRKRVMKMTTQPHHVTQNDYFIVSCWPSLLRCVTRTPR</sequence>
<name>A0A5B7FXR2_PORTR</name>
<keyword evidence="2" id="KW-1185">Reference proteome</keyword>
<dbReference type="AlphaFoldDB" id="A0A5B7FXR2"/>